<dbReference type="EMBL" id="PDCJ01000004">
    <property type="protein sequence ID" value="PEG29241.1"/>
    <property type="molecule type" value="Genomic_DNA"/>
</dbReference>
<evidence type="ECO:0000256" key="3">
    <source>
        <dbReference type="PIRNR" id="PIRNR033490"/>
    </source>
</evidence>
<dbReference type="GO" id="GO:0003677">
    <property type="term" value="F:DNA binding"/>
    <property type="evidence" value="ECO:0007669"/>
    <property type="project" value="InterPro"/>
</dbReference>
<dbReference type="GO" id="GO:0016075">
    <property type="term" value="P:rRNA catabolic process"/>
    <property type="evidence" value="ECO:0007669"/>
    <property type="project" value="TreeGrafter"/>
</dbReference>
<dbReference type="GO" id="GO:0004521">
    <property type="term" value="F:RNA endonuclease activity"/>
    <property type="evidence" value="ECO:0007669"/>
    <property type="project" value="TreeGrafter"/>
</dbReference>
<name>A0A2A7MD16_9CLOT</name>
<dbReference type="PANTHER" id="PTHR33988:SF2">
    <property type="entry name" value="ENDORIBONUCLEASE MAZF"/>
    <property type="match status" value="1"/>
</dbReference>
<evidence type="ECO:0000256" key="2">
    <source>
        <dbReference type="ARBA" id="ARBA00022649"/>
    </source>
</evidence>
<reference evidence="4 5" key="1">
    <citation type="submission" date="2017-10" db="EMBL/GenBank/DDBJ databases">
        <title>Effective Description of Clostridium neonatale sp. nov. linked to necrotizing enterocolitis in neonates and a clarification of species assignable to the genus Clostridium (Prazmowski 1880) emend. Lawson and Rainey 2016.</title>
        <authorList>
            <person name="Bernard K."/>
            <person name="Burdz T."/>
            <person name="Wiebe D."/>
            <person name="Balcewich B."/>
            <person name="Alfa M."/>
            <person name="Bernier A.-M."/>
        </authorList>
    </citation>
    <scope>NUCLEOTIDE SEQUENCE [LARGE SCALE GENOMIC DNA]</scope>
    <source>
        <strain evidence="4 5">LCDC99A005</strain>
    </source>
</reference>
<dbReference type="GO" id="GO:0016787">
    <property type="term" value="F:hydrolase activity"/>
    <property type="evidence" value="ECO:0007669"/>
    <property type="project" value="UniProtKB-KW"/>
</dbReference>
<protein>
    <recommendedName>
        <fullName evidence="3">mRNA interferase</fullName>
        <ecNumber evidence="3">3.1.-.-</ecNumber>
    </recommendedName>
</protein>
<dbReference type="EC" id="3.1.-.-" evidence="3"/>
<comment type="similarity">
    <text evidence="1 3">Belongs to the PemK/MazF family.</text>
</comment>
<evidence type="ECO:0000256" key="1">
    <source>
        <dbReference type="ARBA" id="ARBA00007521"/>
    </source>
</evidence>
<keyword evidence="3" id="KW-0378">Hydrolase</keyword>
<keyword evidence="2" id="KW-1277">Toxin-antitoxin system</keyword>
<accession>A0A2A7MD16</accession>
<evidence type="ECO:0000313" key="5">
    <source>
        <dbReference type="Proteomes" id="UP000220840"/>
    </source>
</evidence>
<sequence length="122" mass="13667">MKIYRNSIIMVSFGENQGSVQKGIRPAVVIQNDLGNKHSTTTIVAPITGRIKKALPTHQELLSKDYCCLKCDSTILGEQILTISKDQILDIIGQLKEKDEEKLNEILSVSMNINTMVRRNII</sequence>
<proteinExistence type="inferred from homology"/>
<dbReference type="GO" id="GO:0006402">
    <property type="term" value="P:mRNA catabolic process"/>
    <property type="evidence" value="ECO:0007669"/>
    <property type="project" value="TreeGrafter"/>
</dbReference>
<dbReference type="Proteomes" id="UP000220840">
    <property type="component" value="Unassembled WGS sequence"/>
</dbReference>
<dbReference type="SUPFAM" id="SSF50118">
    <property type="entry name" value="Cell growth inhibitor/plasmid maintenance toxic component"/>
    <property type="match status" value="1"/>
</dbReference>
<dbReference type="Pfam" id="PF02452">
    <property type="entry name" value="PemK_toxin"/>
    <property type="match status" value="1"/>
</dbReference>
<keyword evidence="3" id="KW-0255">Endonuclease</keyword>
<dbReference type="OrthoDB" id="9808744at2"/>
<organism evidence="4 5">
    <name type="scientific">Clostridium neonatale</name>
    <dbReference type="NCBI Taxonomy" id="137838"/>
    <lineage>
        <taxon>Bacteria</taxon>
        <taxon>Bacillati</taxon>
        <taxon>Bacillota</taxon>
        <taxon>Clostridia</taxon>
        <taxon>Eubacteriales</taxon>
        <taxon>Clostridiaceae</taxon>
        <taxon>Clostridium</taxon>
    </lineage>
</organism>
<dbReference type="InterPro" id="IPR011067">
    <property type="entry name" value="Plasmid_toxin/cell-grow_inhib"/>
</dbReference>
<dbReference type="PANTHER" id="PTHR33988">
    <property type="entry name" value="ENDORIBONUCLEASE MAZF-RELATED"/>
    <property type="match status" value="1"/>
</dbReference>
<dbReference type="AlphaFoldDB" id="A0A2A7MD16"/>
<comment type="function">
    <text evidence="3">Toxic component of a type II toxin-antitoxin (TA) system.</text>
</comment>
<dbReference type="Gene3D" id="2.30.30.110">
    <property type="match status" value="1"/>
</dbReference>
<dbReference type="SMR" id="A0A2A7MD16"/>
<dbReference type="PIRSF" id="PIRSF033490">
    <property type="entry name" value="MazF"/>
    <property type="match status" value="1"/>
</dbReference>
<keyword evidence="3" id="KW-0540">Nuclease</keyword>
<dbReference type="RefSeq" id="WP_058293865.1">
    <property type="nucleotide sequence ID" value="NZ_LN890327.1"/>
</dbReference>
<evidence type="ECO:0000313" key="4">
    <source>
        <dbReference type="EMBL" id="PEG29241.1"/>
    </source>
</evidence>
<dbReference type="STRING" id="137838.GCA_001458595_00943"/>
<dbReference type="InterPro" id="IPR003477">
    <property type="entry name" value="PemK-like"/>
</dbReference>
<gene>
    <name evidence="4" type="ORF">CQ394_17885</name>
</gene>
<comment type="caution">
    <text evidence="4">The sequence shown here is derived from an EMBL/GenBank/DDBJ whole genome shotgun (WGS) entry which is preliminary data.</text>
</comment>
<keyword evidence="5" id="KW-1185">Reference proteome</keyword>